<evidence type="ECO:0000256" key="1">
    <source>
        <dbReference type="SAM" id="Coils"/>
    </source>
</evidence>
<keyword evidence="1" id="KW-0175">Coiled coil</keyword>
<dbReference type="EMBL" id="FCOI02000022">
    <property type="protein sequence ID" value="SAK80122.1"/>
    <property type="molecule type" value="Genomic_DNA"/>
</dbReference>
<evidence type="ECO:0000259" key="2">
    <source>
        <dbReference type="Pfam" id="PF11740"/>
    </source>
</evidence>
<dbReference type="AlphaFoldDB" id="A0A158CCW0"/>
<gene>
    <name evidence="3" type="ORF">AWB76_05398</name>
</gene>
<dbReference type="STRING" id="1777137.AWB76_05398"/>
<dbReference type="Proteomes" id="UP000054624">
    <property type="component" value="Unassembled WGS sequence"/>
</dbReference>
<reference evidence="4" key="1">
    <citation type="submission" date="2016-01" db="EMBL/GenBank/DDBJ databases">
        <authorList>
            <person name="Peeters Charlotte."/>
        </authorList>
    </citation>
    <scope>NUCLEOTIDE SEQUENCE [LARGE SCALE GENOMIC DNA]</scope>
</reference>
<proteinExistence type="predicted"/>
<keyword evidence="3" id="KW-0238">DNA-binding</keyword>
<dbReference type="GO" id="GO:0003677">
    <property type="term" value="F:DNA binding"/>
    <property type="evidence" value="ECO:0007669"/>
    <property type="project" value="UniProtKB-KW"/>
</dbReference>
<feature type="domain" description="KfrA N-terminal DNA-binding" evidence="2">
    <location>
        <begin position="29"/>
        <end position="141"/>
    </location>
</feature>
<dbReference type="RefSeq" id="WP_061163099.1">
    <property type="nucleotide sequence ID" value="NZ_FCOI02000022.1"/>
</dbReference>
<evidence type="ECO:0000313" key="3">
    <source>
        <dbReference type="EMBL" id="SAK80122.1"/>
    </source>
</evidence>
<keyword evidence="4" id="KW-1185">Reference proteome</keyword>
<dbReference type="OrthoDB" id="9071733at2"/>
<accession>A0A158CCW0</accession>
<organism evidence="3 4">
    <name type="scientific">Caballeronia temeraria</name>
    <dbReference type="NCBI Taxonomy" id="1777137"/>
    <lineage>
        <taxon>Bacteria</taxon>
        <taxon>Pseudomonadati</taxon>
        <taxon>Pseudomonadota</taxon>
        <taxon>Betaproteobacteria</taxon>
        <taxon>Burkholderiales</taxon>
        <taxon>Burkholderiaceae</taxon>
        <taxon>Caballeronia</taxon>
    </lineage>
</organism>
<dbReference type="InterPro" id="IPR021104">
    <property type="entry name" value="KfrA_DNA-bd_N"/>
</dbReference>
<feature type="coiled-coil region" evidence="1">
    <location>
        <begin position="107"/>
        <end position="222"/>
    </location>
</feature>
<name>A0A158CCW0_9BURK</name>
<dbReference type="Pfam" id="PF11740">
    <property type="entry name" value="KfrA_N"/>
    <property type="match status" value="1"/>
</dbReference>
<sequence length="399" mass="43870">MDSQTRDNLRQEIEAMRSAGARRQDLSQHACKRLFFDLGIRPSVTTVRELTQTGSASDIPKDIEAFWAGLRSALRVRIDAGAMPEALQERAGELLAALYDEAQKLARATLEEERARLDAAVDSAQSHVRDADIRREAIEQAHLRAEARAEAGAAQIAALEAELKTLRSQGSDAQAGLREVIARWEAENQELSDRLRQEQDSAARLRERIDELQDELRHNTEHYAQQIKDAVKEAERRVHPMLVELDSLRSMAATYQAGAREASQKEFDFIQQLSAARTRADRLESQVRDQSNEIDALVLERDAQRVKSGASAEVGALIVSMAAQGRLSSAEIAKLGTQLDAHVVAPAACPACEAGEPELQRHEDEYELSCPNCERTSGAASSKLAAVDGFIRSASVSTP</sequence>
<protein>
    <submittedName>
        <fullName evidence="3">DNA-binding protein</fullName>
    </submittedName>
</protein>
<evidence type="ECO:0000313" key="4">
    <source>
        <dbReference type="Proteomes" id="UP000054624"/>
    </source>
</evidence>
<feature type="coiled-coil region" evidence="1">
    <location>
        <begin position="273"/>
        <end position="300"/>
    </location>
</feature>